<dbReference type="Proteomes" id="UP000823821">
    <property type="component" value="Unassembled WGS sequence"/>
</dbReference>
<keyword evidence="2" id="KW-1133">Transmembrane helix</keyword>
<keyword evidence="2" id="KW-0812">Transmembrane</keyword>
<reference evidence="3" key="2">
    <citation type="submission" date="2021-04" db="EMBL/GenBank/DDBJ databases">
        <authorList>
            <person name="Gilroy R."/>
        </authorList>
    </citation>
    <scope>NUCLEOTIDE SEQUENCE</scope>
    <source>
        <strain evidence="3">5032</strain>
    </source>
</reference>
<sequence>MSSIPPQSGNASSPTLLNDLRAEVSAETAPLLQFLQRHAGLIAGGVGLFLLVLIGAGIWSWRNEAALEDAQAELARISLSLKGEERTNALGKLAKDVPSGMRYAVLVAQAQSAAASQDWTLAARAYGEAARLDSEGALGQAALLAQCGALMRNGTPESASEALAILQALSGRVEAASQPALLRMQAEAALAAGRNDVAAAAFKALGEAAEDGEDKAYYLARAMRCEAKPAGADAAPDTAPETAARPAE</sequence>
<evidence type="ECO:0000256" key="1">
    <source>
        <dbReference type="SAM" id="MobiDB-lite"/>
    </source>
</evidence>
<accession>A0A9D2HL96</accession>
<evidence type="ECO:0008006" key="5">
    <source>
        <dbReference type="Google" id="ProtNLM"/>
    </source>
</evidence>
<feature type="region of interest" description="Disordered" evidence="1">
    <location>
        <begin position="229"/>
        <end position="248"/>
    </location>
</feature>
<feature type="transmembrane region" description="Helical" evidence="2">
    <location>
        <begin position="41"/>
        <end position="61"/>
    </location>
</feature>
<comment type="caution">
    <text evidence="3">The sequence shown here is derived from an EMBL/GenBank/DDBJ whole genome shotgun (WGS) entry which is preliminary data.</text>
</comment>
<organism evidence="3 4">
    <name type="scientific">Candidatus Desulfovibrio intestinavium</name>
    <dbReference type="NCBI Taxonomy" id="2838534"/>
    <lineage>
        <taxon>Bacteria</taxon>
        <taxon>Pseudomonadati</taxon>
        <taxon>Thermodesulfobacteriota</taxon>
        <taxon>Desulfovibrionia</taxon>
        <taxon>Desulfovibrionales</taxon>
        <taxon>Desulfovibrionaceae</taxon>
        <taxon>Desulfovibrio</taxon>
    </lineage>
</organism>
<keyword evidence="2" id="KW-0472">Membrane</keyword>
<name>A0A9D2HL96_9BACT</name>
<gene>
    <name evidence="3" type="ORF">H9784_01040</name>
</gene>
<reference evidence="3" key="1">
    <citation type="journal article" date="2021" name="PeerJ">
        <title>Extensive microbial diversity within the chicken gut microbiome revealed by metagenomics and culture.</title>
        <authorList>
            <person name="Gilroy R."/>
            <person name="Ravi A."/>
            <person name="Getino M."/>
            <person name="Pursley I."/>
            <person name="Horton D.L."/>
            <person name="Alikhan N.F."/>
            <person name="Baker D."/>
            <person name="Gharbi K."/>
            <person name="Hall N."/>
            <person name="Watson M."/>
            <person name="Adriaenssens E.M."/>
            <person name="Foster-Nyarko E."/>
            <person name="Jarju S."/>
            <person name="Secka A."/>
            <person name="Antonio M."/>
            <person name="Oren A."/>
            <person name="Chaudhuri R.R."/>
            <person name="La Ragione R."/>
            <person name="Hildebrand F."/>
            <person name="Pallen M.J."/>
        </authorList>
    </citation>
    <scope>NUCLEOTIDE SEQUENCE</scope>
    <source>
        <strain evidence="3">5032</strain>
    </source>
</reference>
<dbReference type="AlphaFoldDB" id="A0A9D2HL96"/>
<evidence type="ECO:0000313" key="3">
    <source>
        <dbReference type="EMBL" id="HJA78145.1"/>
    </source>
</evidence>
<proteinExistence type="predicted"/>
<protein>
    <recommendedName>
        <fullName evidence="5">Tetratricopeptide repeat-like domain-containing protein</fullName>
    </recommendedName>
</protein>
<evidence type="ECO:0000256" key="2">
    <source>
        <dbReference type="SAM" id="Phobius"/>
    </source>
</evidence>
<dbReference type="EMBL" id="DWZD01000007">
    <property type="protein sequence ID" value="HJA78145.1"/>
    <property type="molecule type" value="Genomic_DNA"/>
</dbReference>
<evidence type="ECO:0000313" key="4">
    <source>
        <dbReference type="Proteomes" id="UP000823821"/>
    </source>
</evidence>